<evidence type="ECO:0000256" key="3">
    <source>
        <dbReference type="ARBA" id="ARBA00022692"/>
    </source>
</evidence>
<keyword evidence="2" id="KW-1003">Cell membrane</keyword>
<evidence type="ECO:0000313" key="7">
    <source>
        <dbReference type="EMBL" id="MCV3272085.1"/>
    </source>
</evidence>
<evidence type="ECO:0000256" key="1">
    <source>
        <dbReference type="ARBA" id="ARBA00004651"/>
    </source>
</evidence>
<keyword evidence="8" id="KW-1185">Reference proteome</keyword>
<reference evidence="7 8" key="1">
    <citation type="submission" date="2022-04" db="EMBL/GenBank/DDBJ databases">
        <title>Roseobacter sp. WL0113 is a bacterium isolated from neritic sediment.</title>
        <authorList>
            <person name="Wang L."/>
            <person name="He W."/>
            <person name="Zhang D.-F."/>
        </authorList>
    </citation>
    <scope>NUCLEOTIDE SEQUENCE [LARGE SCALE GENOMIC DNA]</scope>
    <source>
        <strain evidence="7 8">WL0113</strain>
    </source>
</reference>
<comment type="caution">
    <text evidence="7">The sequence shown here is derived from an EMBL/GenBank/DDBJ whole genome shotgun (WGS) entry which is preliminary data.</text>
</comment>
<feature type="transmembrane region" description="Helical" evidence="6">
    <location>
        <begin position="276"/>
        <end position="293"/>
    </location>
</feature>
<feature type="transmembrane region" description="Helical" evidence="6">
    <location>
        <begin position="253"/>
        <end position="270"/>
    </location>
</feature>
<dbReference type="EMBL" id="JALIEB010000006">
    <property type="protein sequence ID" value="MCV3272085.1"/>
    <property type="molecule type" value="Genomic_DNA"/>
</dbReference>
<protein>
    <submittedName>
        <fullName evidence="7">ABC transporter permease</fullName>
    </submittedName>
</protein>
<dbReference type="Proteomes" id="UP001208690">
    <property type="component" value="Unassembled WGS sequence"/>
</dbReference>
<feature type="transmembrane region" description="Helical" evidence="6">
    <location>
        <begin position="219"/>
        <end position="241"/>
    </location>
</feature>
<feature type="transmembrane region" description="Helical" evidence="6">
    <location>
        <begin position="62"/>
        <end position="81"/>
    </location>
</feature>
<gene>
    <name evidence="7" type="ORF">MUB52_11665</name>
</gene>
<evidence type="ECO:0000313" key="8">
    <source>
        <dbReference type="Proteomes" id="UP001208690"/>
    </source>
</evidence>
<organism evidence="7 8">
    <name type="scientific">Roseobacter sinensis</name>
    <dbReference type="NCBI Taxonomy" id="2931391"/>
    <lineage>
        <taxon>Bacteria</taxon>
        <taxon>Pseudomonadati</taxon>
        <taxon>Pseudomonadota</taxon>
        <taxon>Alphaproteobacteria</taxon>
        <taxon>Rhodobacterales</taxon>
        <taxon>Roseobacteraceae</taxon>
        <taxon>Roseobacter</taxon>
    </lineage>
</organism>
<feature type="transmembrane region" description="Helical" evidence="6">
    <location>
        <begin position="21"/>
        <end position="42"/>
    </location>
</feature>
<evidence type="ECO:0000256" key="2">
    <source>
        <dbReference type="ARBA" id="ARBA00022475"/>
    </source>
</evidence>
<dbReference type="RefSeq" id="WP_263844409.1">
    <property type="nucleotide sequence ID" value="NZ_JALIEB010000006.1"/>
</dbReference>
<name>A0ABT3BEU7_9RHOB</name>
<feature type="transmembrane region" description="Helical" evidence="6">
    <location>
        <begin position="124"/>
        <end position="145"/>
    </location>
</feature>
<comment type="subcellular location">
    <subcellularLocation>
        <location evidence="1">Cell membrane</location>
        <topology evidence="1">Multi-pass membrane protein</topology>
    </subcellularLocation>
</comment>
<dbReference type="Pfam" id="PF02653">
    <property type="entry name" value="BPD_transp_2"/>
    <property type="match status" value="1"/>
</dbReference>
<evidence type="ECO:0000256" key="4">
    <source>
        <dbReference type="ARBA" id="ARBA00022989"/>
    </source>
</evidence>
<feature type="transmembrane region" description="Helical" evidence="6">
    <location>
        <begin position="93"/>
        <end position="118"/>
    </location>
</feature>
<proteinExistence type="predicted"/>
<dbReference type="InterPro" id="IPR001851">
    <property type="entry name" value="ABC_transp_permease"/>
</dbReference>
<keyword evidence="3 6" id="KW-0812">Transmembrane</keyword>
<evidence type="ECO:0000256" key="6">
    <source>
        <dbReference type="SAM" id="Phobius"/>
    </source>
</evidence>
<dbReference type="PANTHER" id="PTHR32196">
    <property type="entry name" value="ABC TRANSPORTER PERMEASE PROTEIN YPHD-RELATED-RELATED"/>
    <property type="match status" value="1"/>
</dbReference>
<keyword evidence="4 6" id="KW-1133">Transmembrane helix</keyword>
<feature type="transmembrane region" description="Helical" evidence="6">
    <location>
        <begin position="166"/>
        <end position="191"/>
    </location>
</feature>
<feature type="transmembrane region" description="Helical" evidence="6">
    <location>
        <begin position="305"/>
        <end position="321"/>
    </location>
</feature>
<accession>A0ABT3BEU7</accession>
<evidence type="ECO:0000256" key="5">
    <source>
        <dbReference type="ARBA" id="ARBA00023136"/>
    </source>
</evidence>
<keyword evidence="5 6" id="KW-0472">Membrane</keyword>
<dbReference type="CDD" id="cd06579">
    <property type="entry name" value="TM_PBP1_transp_AraH_like"/>
    <property type="match status" value="1"/>
</dbReference>
<sequence length="326" mass="33853">MTSLPQDTARARFKLGEDDKPIVMSAAFILVILAVGTVYTLYTQGTATLLSPEYLLQQLQVGAFLGIVAAGMMLVILLGHIDLSIPWTIAAGAMMATTVGGPMAIPVGLGVGLLVGLVNGLGVAYLRIPSMIFTLGVNAVMRGLMVAHTGGFAPQTAATDLMQYLAVGKILGIPVALMVWAAVSIIVMLLLQRTAVGKSIYAIGNKEAAAYLAGVPTRWVIVAAFCLCGMLAGLSGTLLAGYSTKAYQGMGDAYLLPAIAAVVIGGTHILGGRGRYLGTLIGVILIVLLNSVLSIMQMPESGRQVIYGSVIIVMLLVYGRGQKVTS</sequence>